<reference evidence="1 2" key="1">
    <citation type="submission" date="2016-02" db="EMBL/GenBank/DDBJ databases">
        <authorList>
            <person name="Wen L."/>
            <person name="He K."/>
            <person name="Yang H."/>
        </authorList>
    </citation>
    <scope>NUCLEOTIDE SEQUENCE [LARGE SCALE GENOMIC DNA]</scope>
    <source>
        <strain evidence="1 2">DSM 22607</strain>
    </source>
</reference>
<protein>
    <submittedName>
        <fullName evidence="1">Uncharacterized protein</fullName>
    </submittedName>
</protein>
<gene>
    <name evidence="1" type="ORF">HMPREF3293_01154</name>
</gene>
<sequence length="40" mass="4763">MPLWIFSYDKIYLPKNKCGFFVNFSFYHTPPVRSYCAIAP</sequence>
<dbReference type="EMBL" id="LSZW01000053">
    <property type="protein sequence ID" value="KXK66015.1"/>
    <property type="molecule type" value="Genomic_DNA"/>
</dbReference>
<keyword evidence="2" id="KW-1185">Reference proteome</keyword>
<accession>A0A136Q5Q5</accession>
<dbReference type="Proteomes" id="UP000070366">
    <property type="component" value="Unassembled WGS sequence"/>
</dbReference>
<proteinExistence type="predicted"/>
<comment type="caution">
    <text evidence="1">The sequence shown here is derived from an EMBL/GenBank/DDBJ whole genome shotgun (WGS) entry which is preliminary data.</text>
</comment>
<organism evidence="1 2">
    <name type="scientific">Christensenella minuta</name>
    <dbReference type="NCBI Taxonomy" id="626937"/>
    <lineage>
        <taxon>Bacteria</taxon>
        <taxon>Bacillati</taxon>
        <taxon>Bacillota</taxon>
        <taxon>Clostridia</taxon>
        <taxon>Christensenellales</taxon>
        <taxon>Christensenellaceae</taxon>
        <taxon>Christensenella</taxon>
    </lineage>
</organism>
<dbReference type="AlphaFoldDB" id="A0A136Q5Q5"/>
<name>A0A136Q5Q5_9FIRM</name>
<evidence type="ECO:0000313" key="2">
    <source>
        <dbReference type="Proteomes" id="UP000070366"/>
    </source>
</evidence>
<evidence type="ECO:0000313" key="1">
    <source>
        <dbReference type="EMBL" id="KXK66015.1"/>
    </source>
</evidence>